<keyword evidence="2" id="KW-1185">Reference proteome</keyword>
<evidence type="ECO:0000313" key="1">
    <source>
        <dbReference type="EMBL" id="KAH9826576.1"/>
    </source>
</evidence>
<comment type="caution">
    <text evidence="1">The sequence shown here is derived from an EMBL/GenBank/DDBJ whole genome shotgun (WGS) entry which is preliminary data.</text>
</comment>
<sequence length="87" mass="9423">MCAACGLARPAAAWVGLEGWSWSRPAVEPLRDVLSELSVGTNELGEFRRLAAPGHPHSYSDVPSPALCGELYAGREMLAWVALQERM</sequence>
<reference evidence="1 2" key="2">
    <citation type="journal article" date="2021" name="Curr. Genet.">
        <title>Genetic response to nitrogen starvation in the aggressive Eucalyptus foliar pathogen Teratosphaeria destructans.</title>
        <authorList>
            <person name="Havenga M."/>
            <person name="Wingfield B.D."/>
            <person name="Wingfield M.J."/>
            <person name="Dreyer L.L."/>
            <person name="Roets F."/>
            <person name="Aylward J."/>
        </authorList>
    </citation>
    <scope>NUCLEOTIDE SEQUENCE [LARGE SCALE GENOMIC DNA]</scope>
    <source>
        <strain evidence="1">CMW44962</strain>
    </source>
</reference>
<dbReference type="EMBL" id="RIBY02001978">
    <property type="protein sequence ID" value="KAH9826576.1"/>
    <property type="molecule type" value="Genomic_DNA"/>
</dbReference>
<accession>A0A9W7SPW3</accession>
<gene>
    <name evidence="1" type="ORF">Tdes44962_MAKER00540</name>
</gene>
<protein>
    <submittedName>
        <fullName evidence="1">Uncharacterized protein</fullName>
    </submittedName>
</protein>
<evidence type="ECO:0000313" key="2">
    <source>
        <dbReference type="Proteomes" id="UP001138500"/>
    </source>
</evidence>
<reference evidence="1 2" key="1">
    <citation type="journal article" date="2018" name="IMA Fungus">
        <title>IMA Genome-F 10: Nine draft genome sequences of Claviceps purpurea s.lat., including C. arundinis, C. humidiphila, and C. cf. spartinae, pseudomolecules for the pitch canker pathogen Fusarium circinatum, draft genome of Davidsoniella eucalypti, Grosmannia galeiformis, Quambalaria eucalypti, and Teratosphaeria destructans.</title>
        <authorList>
            <person name="Wingfield B.D."/>
            <person name="Liu M."/>
            <person name="Nguyen H.D."/>
            <person name="Lane F.A."/>
            <person name="Morgan S.W."/>
            <person name="De Vos L."/>
            <person name="Wilken P.M."/>
            <person name="Duong T.A."/>
            <person name="Aylward J."/>
            <person name="Coetzee M.P."/>
            <person name="Dadej K."/>
            <person name="De Beer Z.W."/>
            <person name="Findlay W."/>
            <person name="Havenga M."/>
            <person name="Kolarik M."/>
            <person name="Menzies J.G."/>
            <person name="Naidoo K."/>
            <person name="Pochopski O."/>
            <person name="Shoukouhi P."/>
            <person name="Santana Q.C."/>
            <person name="Seifert K.A."/>
            <person name="Soal N."/>
            <person name="Steenkamp E.T."/>
            <person name="Tatham C.T."/>
            <person name="van der Nest M.A."/>
            <person name="Wingfield M.J."/>
        </authorList>
    </citation>
    <scope>NUCLEOTIDE SEQUENCE [LARGE SCALE GENOMIC DNA]</scope>
    <source>
        <strain evidence="1">CMW44962</strain>
    </source>
</reference>
<dbReference type="AlphaFoldDB" id="A0A9W7SPW3"/>
<dbReference type="Proteomes" id="UP001138500">
    <property type="component" value="Unassembled WGS sequence"/>
</dbReference>
<name>A0A9W7SPW3_9PEZI</name>
<proteinExistence type="predicted"/>
<organism evidence="1 2">
    <name type="scientific">Teratosphaeria destructans</name>
    <dbReference type="NCBI Taxonomy" id="418781"/>
    <lineage>
        <taxon>Eukaryota</taxon>
        <taxon>Fungi</taxon>
        <taxon>Dikarya</taxon>
        <taxon>Ascomycota</taxon>
        <taxon>Pezizomycotina</taxon>
        <taxon>Dothideomycetes</taxon>
        <taxon>Dothideomycetidae</taxon>
        <taxon>Mycosphaerellales</taxon>
        <taxon>Teratosphaeriaceae</taxon>
        <taxon>Teratosphaeria</taxon>
    </lineage>
</organism>